<dbReference type="EMBL" id="FXTY01000006">
    <property type="protein sequence ID" value="SMP28257.1"/>
    <property type="molecule type" value="Genomic_DNA"/>
</dbReference>
<feature type="domain" description="Reverse transcriptase" evidence="10">
    <location>
        <begin position="112"/>
        <end position="356"/>
    </location>
</feature>
<dbReference type="PANTHER" id="PTHR34047:SF8">
    <property type="entry name" value="PROTEIN YKFC"/>
    <property type="match status" value="1"/>
</dbReference>
<evidence type="ECO:0000256" key="4">
    <source>
        <dbReference type="ARBA" id="ARBA00022723"/>
    </source>
</evidence>
<keyword evidence="5" id="KW-0460">Magnesium</keyword>
<keyword evidence="3" id="KW-0548">Nucleotidyltransferase</keyword>
<keyword evidence="12" id="KW-1185">Reference proteome</keyword>
<dbReference type="SUPFAM" id="SSF56672">
    <property type="entry name" value="DNA/RNA polymerases"/>
    <property type="match status" value="1"/>
</dbReference>
<reference evidence="11 12" key="1">
    <citation type="submission" date="2017-05" db="EMBL/GenBank/DDBJ databases">
        <authorList>
            <person name="Varghese N."/>
            <person name="Submissions S."/>
        </authorList>
    </citation>
    <scope>NUCLEOTIDE SEQUENCE [LARGE SCALE GENOMIC DNA]</scope>
    <source>
        <strain evidence="11 12">DSM 29734</strain>
    </source>
</reference>
<evidence type="ECO:0000256" key="9">
    <source>
        <dbReference type="ARBA" id="ARBA00048173"/>
    </source>
</evidence>
<dbReference type="InterPro" id="IPR043502">
    <property type="entry name" value="DNA/RNA_pol_sf"/>
</dbReference>
<comment type="caution">
    <text evidence="11">The sequence shown here is derived from an EMBL/GenBank/DDBJ whole genome shotgun (WGS) entry which is preliminary data.</text>
</comment>
<proteinExistence type="inferred from homology"/>
<dbReference type="InterPro" id="IPR000123">
    <property type="entry name" value="Reverse_transcriptase_msDNA"/>
</dbReference>
<dbReference type="InterPro" id="IPR000477">
    <property type="entry name" value="RT_dom"/>
</dbReference>
<organism evidence="11 12">
    <name type="scientific">Shimia sagamensis</name>
    <dbReference type="NCBI Taxonomy" id="1566352"/>
    <lineage>
        <taxon>Bacteria</taxon>
        <taxon>Pseudomonadati</taxon>
        <taxon>Pseudomonadota</taxon>
        <taxon>Alphaproteobacteria</taxon>
        <taxon>Rhodobacterales</taxon>
        <taxon>Roseobacteraceae</taxon>
    </lineage>
</organism>
<evidence type="ECO:0000313" key="11">
    <source>
        <dbReference type="EMBL" id="SMP28257.1"/>
    </source>
</evidence>
<keyword evidence="6 11" id="KW-0695">RNA-directed DNA polymerase</keyword>
<name>A0ABY1P7D8_9RHOB</name>
<dbReference type="Pfam" id="PF00078">
    <property type="entry name" value="RVT_1"/>
    <property type="match status" value="1"/>
</dbReference>
<dbReference type="PRINTS" id="PR00866">
    <property type="entry name" value="RNADNAPOLMS"/>
</dbReference>
<evidence type="ECO:0000259" key="10">
    <source>
        <dbReference type="PROSITE" id="PS50878"/>
    </source>
</evidence>
<evidence type="ECO:0000256" key="8">
    <source>
        <dbReference type="ARBA" id="ARBA00034120"/>
    </source>
</evidence>
<accession>A0ABY1P7D8</accession>
<comment type="similarity">
    <text evidence="8">Belongs to the bacterial reverse transcriptase family.</text>
</comment>
<dbReference type="PANTHER" id="PTHR34047">
    <property type="entry name" value="NUCLEAR INTRON MATURASE 1, MITOCHONDRIAL-RELATED"/>
    <property type="match status" value="1"/>
</dbReference>
<comment type="catalytic activity">
    <reaction evidence="9">
        <text>DNA(n) + a 2'-deoxyribonucleoside 5'-triphosphate = DNA(n+1) + diphosphate</text>
        <dbReference type="Rhea" id="RHEA:22508"/>
        <dbReference type="Rhea" id="RHEA-COMP:17339"/>
        <dbReference type="Rhea" id="RHEA-COMP:17340"/>
        <dbReference type="ChEBI" id="CHEBI:33019"/>
        <dbReference type="ChEBI" id="CHEBI:61560"/>
        <dbReference type="ChEBI" id="CHEBI:173112"/>
        <dbReference type="EC" id="2.7.7.49"/>
    </reaction>
</comment>
<keyword evidence="7" id="KW-0051">Antiviral defense</keyword>
<evidence type="ECO:0000313" key="12">
    <source>
        <dbReference type="Proteomes" id="UP001157961"/>
    </source>
</evidence>
<dbReference type="GO" id="GO:0003964">
    <property type="term" value="F:RNA-directed DNA polymerase activity"/>
    <property type="evidence" value="ECO:0007669"/>
    <property type="project" value="UniProtKB-KW"/>
</dbReference>
<evidence type="ECO:0000256" key="2">
    <source>
        <dbReference type="ARBA" id="ARBA00022679"/>
    </source>
</evidence>
<evidence type="ECO:0000256" key="6">
    <source>
        <dbReference type="ARBA" id="ARBA00022918"/>
    </source>
</evidence>
<keyword evidence="2" id="KW-0808">Transferase</keyword>
<protein>
    <recommendedName>
        <fullName evidence="1">RNA-directed DNA polymerase</fullName>
        <ecNumber evidence="1">2.7.7.49</ecNumber>
    </recommendedName>
</protein>
<evidence type="ECO:0000256" key="3">
    <source>
        <dbReference type="ARBA" id="ARBA00022695"/>
    </source>
</evidence>
<evidence type="ECO:0000256" key="5">
    <source>
        <dbReference type="ARBA" id="ARBA00022842"/>
    </source>
</evidence>
<dbReference type="Proteomes" id="UP001157961">
    <property type="component" value="Unassembled WGS sequence"/>
</dbReference>
<keyword evidence="4" id="KW-0479">Metal-binding</keyword>
<dbReference type="PROSITE" id="PS50878">
    <property type="entry name" value="RT_POL"/>
    <property type="match status" value="1"/>
</dbReference>
<dbReference type="InterPro" id="IPR051083">
    <property type="entry name" value="GrpII_Intron_Splice-Mob/Def"/>
</dbReference>
<dbReference type="EC" id="2.7.7.49" evidence="1"/>
<evidence type="ECO:0000256" key="7">
    <source>
        <dbReference type="ARBA" id="ARBA00023118"/>
    </source>
</evidence>
<evidence type="ECO:0000256" key="1">
    <source>
        <dbReference type="ARBA" id="ARBA00012493"/>
    </source>
</evidence>
<gene>
    <name evidence="11" type="ORF">SAMN06265373_1068</name>
</gene>
<sequence length="552" mass="62813">MQLPGLLEADDALWGNPLDDGGSSLELLETLTLGTAAEIMRKELRDEIKRLCRKAFQKQEAERVTELKYQKKFTTRTGLPARTGWPKGSTYSHRHFDPSHCVRNANAQATAIWSKVLDNSYQPTPAICYSIPKPTGGQREIMAFSIPDAALANVLFRAARDRNRKRLSPFSFAYLPDRNVFDAIISLNQFEADGKLIAVQIDFEKYFDSIPKGYLEGLIDDNAIVSLTPHERYVFKAFLSHQFGSSEHFWSKDFKSRHRGTPQGNSVSLLLANLANDQLDRKLAREAGRFVRFADDVVAFCDRHEDAERIARCFERHCGNSGLSINRTKSPGITAVSRNEQEIKTIAEFKYLGYSLSNEALRIPAPKVRQYQQKFSRLTHIYLIHSLQFGFNSKRCSASAGYDWDLLGLISEIRRSVYGGLDERDIQDFILRGKRLRSMQGLMGFYCLLEDPERLRILDGWLVNHIRRSMVYRNKLLLTKYGASCPTPSNSELISGKWLNLGAWGRDPDEVEPQLPSFVRGWRAARKYYLTFGLEGVQPPKYGDDSSFNALP</sequence>